<dbReference type="GO" id="GO:0005840">
    <property type="term" value="C:ribosome"/>
    <property type="evidence" value="ECO:0007669"/>
    <property type="project" value="UniProtKB-KW"/>
</dbReference>
<keyword evidence="5" id="KW-0687">Ribonucleoprotein</keyword>
<dbReference type="InterPro" id="IPR011332">
    <property type="entry name" value="Ribosomal_zn-bd"/>
</dbReference>
<organism evidence="8 9">
    <name type="scientific">Tetranychus urticae</name>
    <name type="common">Two-spotted spider mite</name>
    <dbReference type="NCBI Taxonomy" id="32264"/>
    <lineage>
        <taxon>Eukaryota</taxon>
        <taxon>Metazoa</taxon>
        <taxon>Ecdysozoa</taxon>
        <taxon>Arthropoda</taxon>
        <taxon>Chelicerata</taxon>
        <taxon>Arachnida</taxon>
        <taxon>Acari</taxon>
        <taxon>Acariformes</taxon>
        <taxon>Trombidiformes</taxon>
        <taxon>Prostigmata</taxon>
        <taxon>Eleutherengona</taxon>
        <taxon>Raphignathae</taxon>
        <taxon>Tetranychoidea</taxon>
        <taxon>Tetranychidae</taxon>
        <taxon>Tetranychus</taxon>
    </lineage>
</organism>
<evidence type="ECO:0000256" key="6">
    <source>
        <dbReference type="ARBA" id="ARBA00035275"/>
    </source>
</evidence>
<evidence type="ECO:0000313" key="9">
    <source>
        <dbReference type="Proteomes" id="UP000015104"/>
    </source>
</evidence>
<keyword evidence="9" id="KW-1185">Reference proteome</keyword>
<evidence type="ECO:0000256" key="5">
    <source>
        <dbReference type="ARBA" id="ARBA00023274"/>
    </source>
</evidence>
<evidence type="ECO:0000313" key="8">
    <source>
        <dbReference type="EnsemblMetazoa" id="tetur33g01340.1"/>
    </source>
</evidence>
<reference evidence="9" key="1">
    <citation type="submission" date="2011-08" db="EMBL/GenBank/DDBJ databases">
        <authorList>
            <person name="Rombauts S."/>
        </authorList>
    </citation>
    <scope>NUCLEOTIDE SEQUENCE</scope>
    <source>
        <strain evidence="9">London</strain>
    </source>
</reference>
<dbReference type="InterPro" id="IPR038584">
    <property type="entry name" value="Ribosomal_bL33_sf"/>
</dbReference>
<reference evidence="8" key="2">
    <citation type="submission" date="2015-06" db="UniProtKB">
        <authorList>
            <consortium name="EnsemblMetazoa"/>
        </authorList>
    </citation>
    <scope>IDENTIFICATION</scope>
</reference>
<evidence type="ECO:0000256" key="3">
    <source>
        <dbReference type="ARBA" id="ARBA00022980"/>
    </source>
</evidence>
<dbReference type="HOGENOM" id="CLU_190949_2_0_1"/>
<dbReference type="Proteomes" id="UP000015104">
    <property type="component" value="Unassembled WGS sequence"/>
</dbReference>
<dbReference type="EnsemblMetazoa" id="tetur33g01340.1">
    <property type="protein sequence ID" value="tetur33g01340.1"/>
    <property type="gene ID" value="tetur33g01340"/>
</dbReference>
<comment type="similarity">
    <text evidence="2">Belongs to the bacterial ribosomal protein bL33 family.</text>
</comment>
<dbReference type="EMBL" id="CAEY01000948">
    <property type="status" value="NOT_ANNOTATED_CDS"/>
    <property type="molecule type" value="Genomic_DNA"/>
</dbReference>
<name>T1L2L0_TETUR</name>
<keyword evidence="4" id="KW-0496">Mitochondrion</keyword>
<dbReference type="InterPro" id="IPR052008">
    <property type="entry name" value="Mitoribosomal_protein_bL33"/>
</dbReference>
<comment type="subcellular location">
    <subcellularLocation>
        <location evidence="1">Mitochondrion</location>
    </subcellularLocation>
</comment>
<dbReference type="PANTHER" id="PTHR47037">
    <property type="entry name" value="39S RIBOSOMAL PROTEIN L33, MITOCHONDRIAL"/>
    <property type="match status" value="1"/>
</dbReference>
<dbReference type="GO" id="GO:0006412">
    <property type="term" value="P:translation"/>
    <property type="evidence" value="ECO:0007669"/>
    <property type="project" value="InterPro"/>
</dbReference>
<dbReference type="SUPFAM" id="SSF57829">
    <property type="entry name" value="Zn-binding ribosomal proteins"/>
    <property type="match status" value="1"/>
</dbReference>
<proteinExistence type="inferred from homology"/>
<evidence type="ECO:0000256" key="7">
    <source>
        <dbReference type="ARBA" id="ARBA00035436"/>
    </source>
</evidence>
<evidence type="ECO:0000256" key="2">
    <source>
        <dbReference type="ARBA" id="ARBA00007596"/>
    </source>
</evidence>
<dbReference type="GO" id="GO:1990904">
    <property type="term" value="C:ribonucleoprotein complex"/>
    <property type="evidence" value="ECO:0007669"/>
    <property type="project" value="UniProtKB-KW"/>
</dbReference>
<dbReference type="PANTHER" id="PTHR47037:SF1">
    <property type="entry name" value="LARGE RIBOSOMAL SUBUNIT PROTEIN BL33M"/>
    <property type="match status" value="1"/>
</dbReference>
<dbReference type="GO" id="GO:0005739">
    <property type="term" value="C:mitochondrion"/>
    <property type="evidence" value="ECO:0007669"/>
    <property type="project" value="UniProtKB-SubCell"/>
</dbReference>
<keyword evidence="3" id="KW-0689">Ribosomal protein</keyword>
<dbReference type="STRING" id="32264.T1L2L0"/>
<evidence type="ECO:0000256" key="4">
    <source>
        <dbReference type="ARBA" id="ARBA00023128"/>
    </source>
</evidence>
<protein>
    <recommendedName>
        <fullName evidence="6">Large ribosomal subunit protein bL33m</fullName>
    </recommendedName>
    <alternativeName>
        <fullName evidence="7">39S ribosomal protein L33, mitochondrial</fullName>
    </alternativeName>
</protein>
<accession>T1L2L0</accession>
<dbReference type="AlphaFoldDB" id="T1L2L0"/>
<dbReference type="Gene3D" id="2.20.28.120">
    <property type="entry name" value="Ribosomal protein L33"/>
    <property type="match status" value="1"/>
</dbReference>
<sequence length="58" mass="6713">MAGKSKFIMVCVRSLVSGHPRTAIRPRNAEKLELLRYDPKIQDMAIYVEDKKINSCKY</sequence>
<evidence type="ECO:0000256" key="1">
    <source>
        <dbReference type="ARBA" id="ARBA00004173"/>
    </source>
</evidence>